<dbReference type="InterPro" id="IPR047803">
    <property type="entry name" value="DCD1A/B-like"/>
</dbReference>
<organism evidence="2 3">
    <name type="scientific">Saccoglossus kowalevskii</name>
    <name type="common">Acorn worm</name>
    <dbReference type="NCBI Taxonomy" id="10224"/>
    <lineage>
        <taxon>Eukaryota</taxon>
        <taxon>Metazoa</taxon>
        <taxon>Hemichordata</taxon>
        <taxon>Enteropneusta</taxon>
        <taxon>Harrimaniidae</taxon>
        <taxon>Saccoglossus</taxon>
    </lineage>
</organism>
<sequence>MLRTPILVSLCMAIAFVCCYSKPDPHAKSNLNPLQTDPPTFVKQIKNAKLYTVGKGDDVINVLHLWGTPYEKGYAHGTILKDEASAMMDEAWNYFEQEIIDAVNKTIPGFFQPWFLKDVANLGLEAALELEIAATKPFTPSYFYEEMKGLSDGARIDVKKLERIHMFGELTKGSCSMYGAWGDALPFPGAVMQLRALDWASGGPLQNYPQITVYHIDETNSTNGHAFANVGWSGWIGSITGMSSKQMAISEIGVYFSDDSFGEESRFGIPFTFILRDILQFDNTLDDALNRIANARRTCDLILGVGDAKLETFRGIEYSSGVADFFDDMNIRPEAAWHPKIRHVVYWGMDWIDPDYSSVLGRQLQKYHGNITAENTIRDVVSIVQTGDLHIAVYDLTRNYMFVANARKKGASGPVMAYDRPFIRLSMAALFKEAKPQI</sequence>
<dbReference type="PANTHER" id="PTHR35190:SF2">
    <property type="entry name" value="PROTEIN DCD1B"/>
    <property type="match status" value="1"/>
</dbReference>
<dbReference type="GeneID" id="100373939"/>
<evidence type="ECO:0000313" key="2">
    <source>
        <dbReference type="Proteomes" id="UP000694865"/>
    </source>
</evidence>
<dbReference type="Proteomes" id="UP000694865">
    <property type="component" value="Unplaced"/>
</dbReference>
<evidence type="ECO:0000313" key="3">
    <source>
        <dbReference type="RefSeq" id="XP_006823776.1"/>
    </source>
</evidence>
<accession>A0ABM0MUT5</accession>
<gene>
    <name evidence="3" type="primary">LOC100373939</name>
</gene>
<name>A0ABM0MUT5_SACKO</name>
<dbReference type="RefSeq" id="XP_006823776.1">
    <property type="nucleotide sequence ID" value="XM_006823713.1"/>
</dbReference>
<evidence type="ECO:0000256" key="1">
    <source>
        <dbReference type="SAM" id="SignalP"/>
    </source>
</evidence>
<reference evidence="3" key="1">
    <citation type="submission" date="2025-08" db="UniProtKB">
        <authorList>
            <consortium name="RefSeq"/>
        </authorList>
    </citation>
    <scope>IDENTIFICATION</scope>
    <source>
        <tissue evidence="3">Testes</tissue>
    </source>
</reference>
<proteinExistence type="predicted"/>
<dbReference type="PANTHER" id="PTHR35190">
    <property type="entry name" value="PROTEIN DCD1B"/>
    <property type="match status" value="1"/>
</dbReference>
<keyword evidence="1" id="KW-0732">Signal</keyword>
<keyword evidence="2" id="KW-1185">Reference proteome</keyword>
<feature type="chain" id="PRO_5047198691" evidence="1">
    <location>
        <begin position="22"/>
        <end position="438"/>
    </location>
</feature>
<protein>
    <submittedName>
        <fullName evidence="3">Protein dcd1A-like</fullName>
    </submittedName>
</protein>
<feature type="signal peptide" evidence="1">
    <location>
        <begin position="1"/>
        <end position="21"/>
    </location>
</feature>
<dbReference type="Gene3D" id="3.60.60.10">
    <property type="entry name" value="Penicillin V Acylase, Chain A"/>
    <property type="match status" value="1"/>
</dbReference>